<protein>
    <submittedName>
        <fullName evidence="5">Uroporphyrinogen III methyltransferase</fullName>
    </submittedName>
</protein>
<evidence type="ECO:0000313" key="5">
    <source>
        <dbReference type="EMBL" id="GIF96916.1"/>
    </source>
</evidence>
<proteinExistence type="predicted"/>
<accession>A0A8J3KBH7</accession>
<dbReference type="GO" id="GO:0008168">
    <property type="term" value="F:methyltransferase activity"/>
    <property type="evidence" value="ECO:0007669"/>
    <property type="project" value="UniProtKB-KW"/>
</dbReference>
<dbReference type="Gene3D" id="1.10.10.10">
    <property type="entry name" value="Winged helix-like DNA-binding domain superfamily/Winged helix DNA-binding domain"/>
    <property type="match status" value="1"/>
</dbReference>
<keyword evidence="6" id="KW-1185">Reference proteome</keyword>
<dbReference type="Proteomes" id="UP000659904">
    <property type="component" value="Unassembled WGS sequence"/>
</dbReference>
<dbReference type="InterPro" id="IPR036108">
    <property type="entry name" value="4pyrrol_syn_uPrphyn_synt_sf"/>
</dbReference>
<evidence type="ECO:0000256" key="2">
    <source>
        <dbReference type="PROSITE-ProRule" id="PRU01091"/>
    </source>
</evidence>
<dbReference type="Gene3D" id="3.40.50.10090">
    <property type="match status" value="2"/>
</dbReference>
<dbReference type="CDD" id="cd00383">
    <property type="entry name" value="trans_reg_C"/>
    <property type="match status" value="1"/>
</dbReference>
<keyword evidence="5" id="KW-0489">Methyltransferase</keyword>
<dbReference type="GO" id="GO:0003677">
    <property type="term" value="F:DNA binding"/>
    <property type="evidence" value="ECO:0007669"/>
    <property type="project" value="UniProtKB-UniRule"/>
</dbReference>
<feature type="DNA-binding region" description="OmpR/PhoB-type" evidence="2">
    <location>
        <begin position="284"/>
        <end position="378"/>
    </location>
</feature>
<dbReference type="InterPro" id="IPR039793">
    <property type="entry name" value="UROS/Hem4"/>
</dbReference>
<dbReference type="InterPro" id="IPR001867">
    <property type="entry name" value="OmpR/PhoB-type_DNA-bd"/>
</dbReference>
<name>A0A8J3KBH7_9ACTN</name>
<dbReference type="CDD" id="cd06578">
    <property type="entry name" value="HemD"/>
    <property type="match status" value="1"/>
</dbReference>
<keyword evidence="1 2" id="KW-0238">DNA-binding</keyword>
<dbReference type="SUPFAM" id="SSF69618">
    <property type="entry name" value="HemD-like"/>
    <property type="match status" value="1"/>
</dbReference>
<evidence type="ECO:0000256" key="1">
    <source>
        <dbReference type="ARBA" id="ARBA00023125"/>
    </source>
</evidence>
<gene>
    <name evidence="5" type="primary">hemD_1</name>
    <name evidence="5" type="ORF">Cci01nite_20100</name>
</gene>
<evidence type="ECO:0000259" key="4">
    <source>
        <dbReference type="PROSITE" id="PS51755"/>
    </source>
</evidence>
<evidence type="ECO:0000256" key="3">
    <source>
        <dbReference type="SAM" id="MobiDB-lite"/>
    </source>
</evidence>
<dbReference type="PANTHER" id="PTHR40082:SF1">
    <property type="entry name" value="BLR5956 PROTEIN"/>
    <property type="match status" value="1"/>
</dbReference>
<dbReference type="InterPro" id="IPR036388">
    <property type="entry name" value="WH-like_DNA-bd_sf"/>
</dbReference>
<keyword evidence="5" id="KW-0808">Transferase</keyword>
<dbReference type="InterPro" id="IPR003754">
    <property type="entry name" value="4pyrrol_synth_uPrphyn_synth"/>
</dbReference>
<sequence length="400" mass="44005">MPTRARQRPPDPPSVGALAGFAVAVISELRRHPMAAELAAEGARVVSVQSVRTLAQPVEDTLQQATMACLTSPIDHLVVTAAVEFNYWMAAARSWRLDVPLLARFGHARLLASNPRCADALRALGFTDISSAVDNTTDGLVMHLRHRLPPGQTIALQLYTPAMHELAHTLSEAGHEVVAVPTFQVLPSISPDTMRRLVNQIVRRHVDAITLTSAEAVRSLLWHARTCDQFDELRQALTSDVATVCLGPLTAAPLRELKIPVQVAAAPYPEQLTAAVRDALRQRAHRLEADRHTLEIRGEAVLLDGELITLQQGPMAVLRVLARHPDRVLSPTEVRGQLPFWASADDHAIEMAVSRLRRALRGVELVQTVMKRGYRLVEHSPAGHDEDELPMAEPRRHGPR</sequence>
<dbReference type="GO" id="GO:0006355">
    <property type="term" value="P:regulation of DNA-templated transcription"/>
    <property type="evidence" value="ECO:0007669"/>
    <property type="project" value="InterPro"/>
</dbReference>
<dbReference type="Pfam" id="PF00486">
    <property type="entry name" value="Trans_reg_C"/>
    <property type="match status" value="1"/>
</dbReference>
<dbReference type="EMBL" id="BONH01000007">
    <property type="protein sequence ID" value="GIF96916.1"/>
    <property type="molecule type" value="Genomic_DNA"/>
</dbReference>
<dbReference type="Pfam" id="PF02602">
    <property type="entry name" value="HEM4"/>
    <property type="match status" value="1"/>
</dbReference>
<dbReference type="SMART" id="SM00862">
    <property type="entry name" value="Trans_reg_C"/>
    <property type="match status" value="1"/>
</dbReference>
<dbReference type="GO" id="GO:0006780">
    <property type="term" value="P:uroporphyrinogen III biosynthetic process"/>
    <property type="evidence" value="ECO:0007669"/>
    <property type="project" value="InterPro"/>
</dbReference>
<dbReference type="GO" id="GO:0004852">
    <property type="term" value="F:uroporphyrinogen-III synthase activity"/>
    <property type="evidence" value="ECO:0007669"/>
    <property type="project" value="InterPro"/>
</dbReference>
<dbReference type="NCBIfam" id="NF005568">
    <property type="entry name" value="PRK07239.1"/>
    <property type="match status" value="1"/>
</dbReference>
<dbReference type="GO" id="GO:0000160">
    <property type="term" value="P:phosphorelay signal transduction system"/>
    <property type="evidence" value="ECO:0007669"/>
    <property type="project" value="InterPro"/>
</dbReference>
<dbReference type="InterPro" id="IPR016032">
    <property type="entry name" value="Sig_transdc_resp-reg_C-effctor"/>
</dbReference>
<dbReference type="PANTHER" id="PTHR40082">
    <property type="entry name" value="BLR5956 PROTEIN"/>
    <property type="match status" value="1"/>
</dbReference>
<feature type="domain" description="OmpR/PhoB-type" evidence="4">
    <location>
        <begin position="284"/>
        <end position="378"/>
    </location>
</feature>
<dbReference type="GO" id="GO:0032259">
    <property type="term" value="P:methylation"/>
    <property type="evidence" value="ECO:0007669"/>
    <property type="project" value="UniProtKB-KW"/>
</dbReference>
<evidence type="ECO:0000313" key="6">
    <source>
        <dbReference type="Proteomes" id="UP000659904"/>
    </source>
</evidence>
<feature type="region of interest" description="Disordered" evidence="3">
    <location>
        <begin position="377"/>
        <end position="400"/>
    </location>
</feature>
<dbReference type="SUPFAM" id="SSF46894">
    <property type="entry name" value="C-terminal effector domain of the bipartite response regulators"/>
    <property type="match status" value="1"/>
</dbReference>
<dbReference type="AlphaFoldDB" id="A0A8J3KBH7"/>
<organism evidence="5 6">
    <name type="scientific">Catellatospora citrea</name>
    <dbReference type="NCBI Taxonomy" id="53366"/>
    <lineage>
        <taxon>Bacteria</taxon>
        <taxon>Bacillati</taxon>
        <taxon>Actinomycetota</taxon>
        <taxon>Actinomycetes</taxon>
        <taxon>Micromonosporales</taxon>
        <taxon>Micromonosporaceae</taxon>
        <taxon>Catellatospora</taxon>
    </lineage>
</organism>
<dbReference type="PROSITE" id="PS51755">
    <property type="entry name" value="OMPR_PHOB"/>
    <property type="match status" value="1"/>
</dbReference>
<comment type="caution">
    <text evidence="5">The sequence shown here is derived from an EMBL/GenBank/DDBJ whole genome shotgun (WGS) entry which is preliminary data.</text>
</comment>
<reference evidence="5 6" key="1">
    <citation type="submission" date="2021-01" db="EMBL/GenBank/DDBJ databases">
        <title>Whole genome shotgun sequence of Catellatospora citrea NBRC 14495.</title>
        <authorList>
            <person name="Komaki H."/>
            <person name="Tamura T."/>
        </authorList>
    </citation>
    <scope>NUCLEOTIDE SEQUENCE [LARGE SCALE GENOMIC DNA]</scope>
    <source>
        <strain evidence="5 6">NBRC 14495</strain>
    </source>
</reference>